<comment type="similarity">
    <text evidence="1">Belongs to the RLP family.</text>
</comment>
<protein>
    <submittedName>
        <fullName evidence="5">Uncharacterized protein</fullName>
    </submittedName>
</protein>
<dbReference type="Gene3D" id="3.80.10.10">
    <property type="entry name" value="Ribonuclease Inhibitor"/>
    <property type="match status" value="1"/>
</dbReference>
<accession>A0A6A2Y2S8</accession>
<dbReference type="InterPro" id="IPR001611">
    <property type="entry name" value="Leu-rich_rpt"/>
</dbReference>
<evidence type="ECO:0000256" key="2">
    <source>
        <dbReference type="ARBA" id="ARBA00022614"/>
    </source>
</evidence>
<organism evidence="5 6">
    <name type="scientific">Hibiscus syriacus</name>
    <name type="common">Rose of Sharon</name>
    <dbReference type="NCBI Taxonomy" id="106335"/>
    <lineage>
        <taxon>Eukaryota</taxon>
        <taxon>Viridiplantae</taxon>
        <taxon>Streptophyta</taxon>
        <taxon>Embryophyta</taxon>
        <taxon>Tracheophyta</taxon>
        <taxon>Spermatophyta</taxon>
        <taxon>Magnoliopsida</taxon>
        <taxon>eudicotyledons</taxon>
        <taxon>Gunneridae</taxon>
        <taxon>Pentapetalae</taxon>
        <taxon>rosids</taxon>
        <taxon>malvids</taxon>
        <taxon>Malvales</taxon>
        <taxon>Malvaceae</taxon>
        <taxon>Malvoideae</taxon>
        <taxon>Hibiscus</taxon>
    </lineage>
</organism>
<evidence type="ECO:0000256" key="4">
    <source>
        <dbReference type="ARBA" id="ARBA00023170"/>
    </source>
</evidence>
<gene>
    <name evidence="5" type="ORF">F3Y22_tig00111493pilonHSYRG00148</name>
</gene>
<evidence type="ECO:0000313" key="6">
    <source>
        <dbReference type="Proteomes" id="UP000436088"/>
    </source>
</evidence>
<sequence>MSKLSEFDISFNSFNHLEKISPWLLHNITSELWLGGNNLTGLFPWKFQNVGSKLTVLDISDNFLHGTLPGDIDLNLPHPCHLDLSNNTFNGSLPPFFGDQLQMLDLSDNQFQGEIPHSMISNMSSLLYLSFQEHSHVSCRRAWSRNLFDIQNNEFSGELSWYLPVLPKLKYLLLGGNRFEGQIPRQVCQMRDLHVLDVTRKCLSGEILDFVDNVTCCTWTDNSQGFNLEIDYLDNIEIFNKGALLTYYRLPPYLRGTDVSSNKLTGQIPIQMTRLEMILFLNMSTSLLTGQTPSSLANLTVLQSLHLSHNSLFVTIPLN</sequence>
<comment type="caution">
    <text evidence="5">The sequence shown here is derived from an EMBL/GenBank/DDBJ whole genome shotgun (WGS) entry which is preliminary data.</text>
</comment>
<keyword evidence="4" id="KW-0675">Receptor</keyword>
<evidence type="ECO:0000256" key="3">
    <source>
        <dbReference type="ARBA" id="ARBA00022737"/>
    </source>
</evidence>
<dbReference type="InterPro" id="IPR032675">
    <property type="entry name" value="LRR_dom_sf"/>
</dbReference>
<dbReference type="Proteomes" id="UP000436088">
    <property type="component" value="Unassembled WGS sequence"/>
</dbReference>
<dbReference type="EMBL" id="VEPZ02001351">
    <property type="protein sequence ID" value="KAE8677890.1"/>
    <property type="molecule type" value="Genomic_DNA"/>
</dbReference>
<proteinExistence type="inferred from homology"/>
<keyword evidence="2" id="KW-0433">Leucine-rich repeat</keyword>
<dbReference type="AlphaFoldDB" id="A0A6A2Y2S8"/>
<evidence type="ECO:0000256" key="1">
    <source>
        <dbReference type="ARBA" id="ARBA00009592"/>
    </source>
</evidence>
<evidence type="ECO:0000313" key="5">
    <source>
        <dbReference type="EMBL" id="KAE8677890.1"/>
    </source>
</evidence>
<dbReference type="PANTHER" id="PTHR48062:SF39">
    <property type="entry name" value="LEUCINE-RICH REPEAT-CONTAINING N-TERMINAL PLANT-TYPE DOMAIN-CONTAINING PROTEIN"/>
    <property type="match status" value="1"/>
</dbReference>
<name>A0A6A2Y2S8_HIBSY</name>
<keyword evidence="3" id="KW-0677">Repeat</keyword>
<dbReference type="SUPFAM" id="SSF52058">
    <property type="entry name" value="L domain-like"/>
    <property type="match status" value="1"/>
</dbReference>
<dbReference type="Pfam" id="PF00560">
    <property type="entry name" value="LRR_1"/>
    <property type="match status" value="4"/>
</dbReference>
<dbReference type="PANTHER" id="PTHR48062">
    <property type="entry name" value="RECEPTOR-LIKE PROTEIN 14"/>
    <property type="match status" value="1"/>
</dbReference>
<reference evidence="5" key="1">
    <citation type="submission" date="2019-09" db="EMBL/GenBank/DDBJ databases">
        <title>Draft genome information of white flower Hibiscus syriacus.</title>
        <authorList>
            <person name="Kim Y.-M."/>
        </authorList>
    </citation>
    <scope>NUCLEOTIDE SEQUENCE [LARGE SCALE GENOMIC DNA]</scope>
    <source>
        <strain evidence="5">YM2019G1</strain>
    </source>
</reference>
<dbReference type="InterPro" id="IPR051502">
    <property type="entry name" value="RLP_Defense_Trigger"/>
</dbReference>
<keyword evidence="6" id="KW-1185">Reference proteome</keyword>